<dbReference type="eggNOG" id="ENOG50339ZG">
    <property type="taxonomic scope" value="Bacteria"/>
</dbReference>
<comment type="subcellular location">
    <subcellularLocation>
        <location evidence="1">Endomembrane system</location>
        <topology evidence="1">Multi-pass membrane protein</topology>
    </subcellularLocation>
</comment>
<evidence type="ECO:0000256" key="4">
    <source>
        <dbReference type="ARBA" id="ARBA00023136"/>
    </source>
</evidence>
<dbReference type="InterPro" id="IPR003807">
    <property type="entry name" value="DUF202"/>
</dbReference>
<organism evidence="7 8">
    <name type="scientific">Alcaligenes xylosoxydans xylosoxydans</name>
    <name type="common">Achromobacter xylosoxidans</name>
    <dbReference type="NCBI Taxonomy" id="85698"/>
    <lineage>
        <taxon>Bacteria</taxon>
        <taxon>Pseudomonadati</taxon>
        <taxon>Pseudomonadota</taxon>
        <taxon>Betaproteobacteria</taxon>
        <taxon>Burkholderiales</taxon>
        <taxon>Alcaligenaceae</taxon>
        <taxon>Achromobacter</taxon>
    </lineage>
</organism>
<name>A0A0D6HZS4_ALCXX</name>
<feature type="domain" description="DUF202" evidence="6">
    <location>
        <begin position="6"/>
        <end position="65"/>
    </location>
</feature>
<comment type="caution">
    <text evidence="7">The sequence shown here is derived from an EMBL/GenBank/DDBJ whole genome shotgun (WGS) entry which is preliminary data.</text>
</comment>
<dbReference type="Proteomes" id="UP001141992">
    <property type="component" value="Unassembled WGS sequence"/>
</dbReference>
<feature type="transmembrane region" description="Helical" evidence="5">
    <location>
        <begin position="43"/>
        <end position="60"/>
    </location>
</feature>
<evidence type="ECO:0000256" key="2">
    <source>
        <dbReference type="ARBA" id="ARBA00022692"/>
    </source>
</evidence>
<dbReference type="Pfam" id="PF02656">
    <property type="entry name" value="DUF202"/>
    <property type="match status" value="1"/>
</dbReference>
<evidence type="ECO:0000256" key="5">
    <source>
        <dbReference type="SAM" id="Phobius"/>
    </source>
</evidence>
<dbReference type="GO" id="GO:0012505">
    <property type="term" value="C:endomembrane system"/>
    <property type="evidence" value="ECO:0007669"/>
    <property type="project" value="UniProtKB-SubCell"/>
</dbReference>
<sequence length="109" mass="11609">MTYPRDPGLQPERTLLAWRRTCLGLLLNSFLLMRGGALHGEPAAIGVGLLVMALAGWLYARVRARLSTSLGARASAPDPRVVMAATCAALLLCLAGAWHGVRLFHAAMS</sequence>
<proteinExistence type="predicted"/>
<reference evidence="7" key="1">
    <citation type="submission" date="2022-12" db="EMBL/GenBank/DDBJ databases">
        <authorList>
            <person name="Voronina O.L."/>
            <person name="Kunda M.S."/>
            <person name="Ryzhova N."/>
            <person name="Aksenova E.I."/>
        </authorList>
    </citation>
    <scope>NUCLEOTIDE SEQUENCE</scope>
    <source>
        <strain evidence="7">SCCH136:Ach223948</strain>
    </source>
</reference>
<keyword evidence="2 5" id="KW-0812">Transmembrane</keyword>
<keyword evidence="4 5" id="KW-0472">Membrane</keyword>
<evidence type="ECO:0000259" key="6">
    <source>
        <dbReference type="Pfam" id="PF02656"/>
    </source>
</evidence>
<dbReference type="KEGG" id="axx:ERS451415_03656"/>
<dbReference type="RefSeq" id="WP_049054559.1">
    <property type="nucleotide sequence ID" value="NZ_CP043820.1"/>
</dbReference>
<protein>
    <submittedName>
        <fullName evidence="7">DUF202 domain-containing protein</fullName>
    </submittedName>
</protein>
<feature type="transmembrane region" description="Helical" evidence="5">
    <location>
        <begin position="81"/>
        <end position="101"/>
    </location>
</feature>
<dbReference type="AlphaFoldDB" id="A0A0D6HZS4"/>
<dbReference type="EMBL" id="JAPZVI010000005">
    <property type="protein sequence ID" value="MCZ8401841.1"/>
    <property type="molecule type" value="Genomic_DNA"/>
</dbReference>
<keyword evidence="3 5" id="KW-1133">Transmembrane helix</keyword>
<gene>
    <name evidence="7" type="ORF">O9570_10320</name>
</gene>
<evidence type="ECO:0000256" key="1">
    <source>
        <dbReference type="ARBA" id="ARBA00004127"/>
    </source>
</evidence>
<evidence type="ECO:0000256" key="3">
    <source>
        <dbReference type="ARBA" id="ARBA00022989"/>
    </source>
</evidence>
<accession>A0A0D6HZS4</accession>
<evidence type="ECO:0000313" key="8">
    <source>
        <dbReference type="Proteomes" id="UP001141992"/>
    </source>
</evidence>
<evidence type="ECO:0000313" key="7">
    <source>
        <dbReference type="EMBL" id="MCZ8401841.1"/>
    </source>
</evidence>